<dbReference type="PANTHER" id="PTHR43777:SF1">
    <property type="entry name" value="MOLYBDENUM COFACTOR CYTIDYLYLTRANSFERASE"/>
    <property type="match status" value="1"/>
</dbReference>
<evidence type="ECO:0000313" key="3">
    <source>
        <dbReference type="EMBL" id="MCR8827317.1"/>
    </source>
</evidence>
<evidence type="ECO:0000259" key="2">
    <source>
        <dbReference type="Pfam" id="PF12804"/>
    </source>
</evidence>
<protein>
    <submittedName>
        <fullName evidence="3">Nucleotidyltransferase family protein</fullName>
    </submittedName>
</protein>
<feature type="domain" description="MobA-like NTP transferase" evidence="2">
    <location>
        <begin position="9"/>
        <end position="170"/>
    </location>
</feature>
<dbReference type="Pfam" id="PF12804">
    <property type="entry name" value="NTP_transf_3"/>
    <property type="match status" value="1"/>
</dbReference>
<gene>
    <name evidence="3" type="ORF">NTA49_12300</name>
</gene>
<keyword evidence="4" id="KW-1185">Reference proteome</keyword>
<dbReference type="SUPFAM" id="SSF53448">
    <property type="entry name" value="Nucleotide-diphospho-sugar transferases"/>
    <property type="match status" value="1"/>
</dbReference>
<evidence type="ECO:0000313" key="4">
    <source>
        <dbReference type="Proteomes" id="UP001165396"/>
    </source>
</evidence>
<dbReference type="EMBL" id="JANKJG010000008">
    <property type="protein sequence ID" value="MCR8827317.1"/>
    <property type="molecule type" value="Genomic_DNA"/>
</dbReference>
<name>A0ABT1Z2G1_9RHOB</name>
<sequence length="205" mass="21916">MGQLSNIPAIVLAAGQSARMRGTDKLLQQVDGKPLIRRQCEIARQVCARVLVALPPAPHDRYTAITGLDVTPIPVPDATEGMGASLRRAFAALPTDANAALLLLGDLPDLTADDLRTVLQAVDLQSRNLVWRGTTSDGRAGHPIIFAKSLFAEFANLSGDAGGQSIVKKAGDRVALVALSGDHARNDLDTPEDWANWRAQRLVRD</sequence>
<evidence type="ECO:0000256" key="1">
    <source>
        <dbReference type="ARBA" id="ARBA00022842"/>
    </source>
</evidence>
<dbReference type="PANTHER" id="PTHR43777">
    <property type="entry name" value="MOLYBDENUM COFACTOR CYTIDYLYLTRANSFERASE"/>
    <property type="match status" value="1"/>
</dbReference>
<dbReference type="InterPro" id="IPR029044">
    <property type="entry name" value="Nucleotide-diphossugar_trans"/>
</dbReference>
<reference evidence="3" key="1">
    <citation type="submission" date="2022-07" db="EMBL/GenBank/DDBJ databases">
        <title>Pseudosulfitobacter sp. strain AP-MA-4, whole genome sequence.</title>
        <authorList>
            <person name="Jiang Y."/>
        </authorList>
    </citation>
    <scope>NUCLEOTIDE SEQUENCE</scope>
    <source>
        <strain evidence="3">AP-MA-4</strain>
    </source>
</reference>
<keyword evidence="1" id="KW-0460">Magnesium</keyword>
<organism evidence="3 4">
    <name type="scientific">Pseudosulfitobacter koreensis</name>
    <dbReference type="NCBI Taxonomy" id="2968472"/>
    <lineage>
        <taxon>Bacteria</taxon>
        <taxon>Pseudomonadati</taxon>
        <taxon>Pseudomonadota</taxon>
        <taxon>Alphaproteobacteria</taxon>
        <taxon>Rhodobacterales</taxon>
        <taxon>Roseobacteraceae</taxon>
        <taxon>Pseudosulfitobacter</taxon>
    </lineage>
</organism>
<dbReference type="Gene3D" id="3.90.550.10">
    <property type="entry name" value="Spore Coat Polysaccharide Biosynthesis Protein SpsA, Chain A"/>
    <property type="match status" value="1"/>
</dbReference>
<proteinExistence type="predicted"/>
<dbReference type="CDD" id="cd04182">
    <property type="entry name" value="GT_2_like_f"/>
    <property type="match status" value="1"/>
</dbReference>
<dbReference type="Proteomes" id="UP001165396">
    <property type="component" value="Unassembled WGS sequence"/>
</dbReference>
<dbReference type="RefSeq" id="WP_258295085.1">
    <property type="nucleotide sequence ID" value="NZ_JANKJG010000008.1"/>
</dbReference>
<comment type="caution">
    <text evidence="3">The sequence shown here is derived from an EMBL/GenBank/DDBJ whole genome shotgun (WGS) entry which is preliminary data.</text>
</comment>
<accession>A0ABT1Z2G1</accession>
<dbReference type="InterPro" id="IPR025877">
    <property type="entry name" value="MobA-like_NTP_Trfase"/>
</dbReference>